<name>A0A8S5SSW1_9CAUD</name>
<organism evidence="1">
    <name type="scientific">Myoviridae sp. ctfyA6</name>
    <dbReference type="NCBI Taxonomy" id="2827698"/>
    <lineage>
        <taxon>Viruses</taxon>
        <taxon>Duplodnaviria</taxon>
        <taxon>Heunggongvirae</taxon>
        <taxon>Uroviricota</taxon>
        <taxon>Caudoviricetes</taxon>
    </lineage>
</organism>
<proteinExistence type="predicted"/>
<evidence type="ECO:0000313" key="1">
    <source>
        <dbReference type="EMBL" id="DAF54032.1"/>
    </source>
</evidence>
<accession>A0A8S5SSW1</accession>
<dbReference type="EMBL" id="BK032670">
    <property type="protein sequence ID" value="DAF54032.1"/>
    <property type="molecule type" value="Genomic_DNA"/>
</dbReference>
<sequence length="113" mass="13047">MWKKIYKHLKSKGFDVYSPAQHEGVCTEPYIVLRNAGELNKDSHSNGIYDILVYFPKGKYSKLEDYRLSLVKVLSELDYLKKTGLETPVIYEDDIKAYSFSIQYILMKAKGGI</sequence>
<reference evidence="1" key="1">
    <citation type="journal article" date="2021" name="Proc. Natl. Acad. Sci. U.S.A.">
        <title>A Catalog of Tens of Thousands of Viruses from Human Metagenomes Reveals Hidden Associations with Chronic Diseases.</title>
        <authorList>
            <person name="Tisza M.J."/>
            <person name="Buck C.B."/>
        </authorList>
    </citation>
    <scope>NUCLEOTIDE SEQUENCE</scope>
    <source>
        <strain evidence="1">CtfyA6</strain>
    </source>
</reference>
<protein>
    <submittedName>
        <fullName evidence="1">Tail completion protein</fullName>
    </submittedName>
</protein>